<dbReference type="InterPro" id="IPR036291">
    <property type="entry name" value="NAD(P)-bd_dom_sf"/>
</dbReference>
<keyword evidence="3" id="KW-1185">Reference proteome</keyword>
<dbReference type="InterPro" id="IPR013332">
    <property type="entry name" value="KPR_N"/>
</dbReference>
<feature type="domain" description="Ketopantoate reductase N-terminal" evidence="1">
    <location>
        <begin position="3"/>
        <end position="155"/>
    </location>
</feature>
<accession>A0ABX0TF64</accession>
<evidence type="ECO:0000313" key="2">
    <source>
        <dbReference type="EMBL" id="NII42544.1"/>
    </source>
</evidence>
<evidence type="ECO:0000313" key="3">
    <source>
        <dbReference type="Proteomes" id="UP001318300"/>
    </source>
</evidence>
<dbReference type="EC" id="1.1.1.169" evidence="2"/>
<protein>
    <submittedName>
        <fullName evidence="2">2-dehydropantoate 2-reductase</fullName>
        <ecNumber evidence="2">1.1.1.169</ecNumber>
    </submittedName>
</protein>
<name>A0ABX0TF64_9MICO</name>
<sequence>MRILMLGRGVIASVYGQAFEQAGHDVVHHVRPGRTAEYREPLAMDVLDGRRGPVGRRTCTTYRPRLRETSEPDDGVDLVVLSVGHHQLQEAAAFLAPRIGDATVVVLGNVWDELATAVAPIPVEQVVFGFPGAGGGFGADGTLHGAVLRSITLGAAVTPSDRRGAEARAAFRQAGFTLRDEGDIRGWLLLHFVLDAGMFSQALATGGLMNMVGDRRALREAFRTARELLPVIEARGVDLARHRTAVMPTRFPGVTGAALGLATVVVPMARATLAAHGDPHAAEPRAVLRDVTRTARASGIATPRLDRALHGH</sequence>
<dbReference type="SUPFAM" id="SSF51735">
    <property type="entry name" value="NAD(P)-binding Rossmann-fold domains"/>
    <property type="match status" value="1"/>
</dbReference>
<dbReference type="EMBL" id="JAAOYO010000005">
    <property type="protein sequence ID" value="NII42544.1"/>
    <property type="molecule type" value="Genomic_DNA"/>
</dbReference>
<dbReference type="Proteomes" id="UP001318300">
    <property type="component" value="Unassembled WGS sequence"/>
</dbReference>
<comment type="caution">
    <text evidence="2">The sequence shown here is derived from an EMBL/GenBank/DDBJ whole genome shotgun (WGS) entry which is preliminary data.</text>
</comment>
<dbReference type="Pfam" id="PF02558">
    <property type="entry name" value="ApbA"/>
    <property type="match status" value="1"/>
</dbReference>
<dbReference type="RefSeq" id="WP_166781522.1">
    <property type="nucleotide sequence ID" value="NZ_JAAOYO010000005.1"/>
</dbReference>
<reference evidence="2 3" key="1">
    <citation type="submission" date="2020-03" db="EMBL/GenBank/DDBJ databases">
        <title>Above-ground endophytic microbial communities from plants in different locations in the United States.</title>
        <authorList>
            <person name="Frank C."/>
        </authorList>
    </citation>
    <scope>NUCLEOTIDE SEQUENCE [LARGE SCALE GENOMIC DNA]</scope>
    <source>
        <strain evidence="2 3">WW7</strain>
    </source>
</reference>
<dbReference type="Gene3D" id="3.40.50.720">
    <property type="entry name" value="NAD(P)-binding Rossmann-like Domain"/>
    <property type="match status" value="1"/>
</dbReference>
<keyword evidence="2" id="KW-0560">Oxidoreductase</keyword>
<organism evidence="2 3">
    <name type="scientific">Curtobacterium salicis</name>
    <dbReference type="NCBI Taxonomy" id="1779862"/>
    <lineage>
        <taxon>Bacteria</taxon>
        <taxon>Bacillati</taxon>
        <taxon>Actinomycetota</taxon>
        <taxon>Actinomycetes</taxon>
        <taxon>Micrococcales</taxon>
        <taxon>Microbacteriaceae</taxon>
        <taxon>Curtobacterium</taxon>
    </lineage>
</organism>
<dbReference type="GO" id="GO:0008677">
    <property type="term" value="F:2-dehydropantoate 2-reductase activity"/>
    <property type="evidence" value="ECO:0007669"/>
    <property type="project" value="UniProtKB-EC"/>
</dbReference>
<proteinExistence type="predicted"/>
<evidence type="ECO:0000259" key="1">
    <source>
        <dbReference type="Pfam" id="PF02558"/>
    </source>
</evidence>
<gene>
    <name evidence="2" type="ORF">E9228_003213</name>
</gene>